<sequence>MSTKTFIFLLAIVPCFCQRPFYAGLRPIGFPASSSAGLSNRFENGPIPAELNGDREYASRLNSLPKENQPFFFVNRDQVANNLNNPQTYPLRSRGFNDNGRSRG</sequence>
<organism evidence="3 4">
    <name type="scientific">Chrysodeixis includens</name>
    <name type="common">Soybean looper</name>
    <name type="synonym">Pseudoplusia includens</name>
    <dbReference type="NCBI Taxonomy" id="689277"/>
    <lineage>
        <taxon>Eukaryota</taxon>
        <taxon>Metazoa</taxon>
        <taxon>Ecdysozoa</taxon>
        <taxon>Arthropoda</taxon>
        <taxon>Hexapoda</taxon>
        <taxon>Insecta</taxon>
        <taxon>Pterygota</taxon>
        <taxon>Neoptera</taxon>
        <taxon>Endopterygota</taxon>
        <taxon>Lepidoptera</taxon>
        <taxon>Glossata</taxon>
        <taxon>Ditrysia</taxon>
        <taxon>Noctuoidea</taxon>
        <taxon>Noctuidae</taxon>
        <taxon>Plusiinae</taxon>
        <taxon>Chrysodeixis</taxon>
    </lineage>
</organism>
<evidence type="ECO:0000256" key="1">
    <source>
        <dbReference type="SAM" id="MobiDB-lite"/>
    </source>
</evidence>
<name>A0A9P0BTR3_CHRIL</name>
<feature type="signal peptide" evidence="2">
    <location>
        <begin position="1"/>
        <end position="17"/>
    </location>
</feature>
<dbReference type="OrthoDB" id="6612236at2759"/>
<dbReference type="AlphaFoldDB" id="A0A9P0BTR3"/>
<dbReference type="Proteomes" id="UP001154114">
    <property type="component" value="Chromosome 17"/>
</dbReference>
<evidence type="ECO:0000313" key="3">
    <source>
        <dbReference type="EMBL" id="CAH0589131.1"/>
    </source>
</evidence>
<accession>A0A9P0BTR3</accession>
<dbReference type="EMBL" id="LR824020">
    <property type="protein sequence ID" value="CAH0589131.1"/>
    <property type="molecule type" value="Genomic_DNA"/>
</dbReference>
<evidence type="ECO:0000313" key="4">
    <source>
        <dbReference type="Proteomes" id="UP001154114"/>
    </source>
</evidence>
<feature type="region of interest" description="Disordered" evidence="1">
    <location>
        <begin position="83"/>
        <end position="104"/>
    </location>
</feature>
<evidence type="ECO:0000256" key="2">
    <source>
        <dbReference type="SAM" id="SignalP"/>
    </source>
</evidence>
<proteinExistence type="predicted"/>
<keyword evidence="4" id="KW-1185">Reference proteome</keyword>
<gene>
    <name evidence="3" type="ORF">CINC_LOCUS4334</name>
</gene>
<reference evidence="3" key="1">
    <citation type="submission" date="2021-12" db="EMBL/GenBank/DDBJ databases">
        <authorList>
            <person name="King R."/>
        </authorList>
    </citation>
    <scope>NUCLEOTIDE SEQUENCE</scope>
</reference>
<protein>
    <submittedName>
        <fullName evidence="3">Uncharacterized protein</fullName>
    </submittedName>
</protein>
<keyword evidence="2" id="KW-0732">Signal</keyword>
<feature type="chain" id="PRO_5040513160" evidence="2">
    <location>
        <begin position="18"/>
        <end position="104"/>
    </location>
</feature>